<accession>A0AAN8SUQ3</accession>
<evidence type="ECO:0000313" key="2">
    <source>
        <dbReference type="Proteomes" id="UP001371456"/>
    </source>
</evidence>
<proteinExistence type="predicted"/>
<dbReference type="AlphaFoldDB" id="A0AAN8SUQ3"/>
<sequence length="111" mass="12963">MVIYMFRGPIRVTIVPMILAKIFQSLSLYSKGYDQFKGSNLLLQIWALEHLYQRQAENGTEADLHNKIKRHTMRLSMWDAPNNEDGWCFFLTHLTGTIFSGDYHGSMTELY</sequence>
<reference evidence="1 2" key="1">
    <citation type="submission" date="2024-02" db="EMBL/GenBank/DDBJ databases">
        <title>de novo genome assembly of Solanum bulbocastanum strain 11H21.</title>
        <authorList>
            <person name="Hosaka A.J."/>
        </authorList>
    </citation>
    <scope>NUCLEOTIDE SEQUENCE [LARGE SCALE GENOMIC DNA]</scope>
    <source>
        <tissue evidence="1">Young leaves</tissue>
    </source>
</reference>
<evidence type="ECO:0000313" key="1">
    <source>
        <dbReference type="EMBL" id="KAK6776058.1"/>
    </source>
</evidence>
<dbReference type="EMBL" id="JBANQN010000011">
    <property type="protein sequence ID" value="KAK6776058.1"/>
    <property type="molecule type" value="Genomic_DNA"/>
</dbReference>
<protein>
    <submittedName>
        <fullName evidence="1">Uncharacterized protein</fullName>
    </submittedName>
</protein>
<organism evidence="1 2">
    <name type="scientific">Solanum bulbocastanum</name>
    <name type="common">Wild potato</name>
    <dbReference type="NCBI Taxonomy" id="147425"/>
    <lineage>
        <taxon>Eukaryota</taxon>
        <taxon>Viridiplantae</taxon>
        <taxon>Streptophyta</taxon>
        <taxon>Embryophyta</taxon>
        <taxon>Tracheophyta</taxon>
        <taxon>Spermatophyta</taxon>
        <taxon>Magnoliopsida</taxon>
        <taxon>eudicotyledons</taxon>
        <taxon>Gunneridae</taxon>
        <taxon>Pentapetalae</taxon>
        <taxon>asterids</taxon>
        <taxon>lamiids</taxon>
        <taxon>Solanales</taxon>
        <taxon>Solanaceae</taxon>
        <taxon>Solanoideae</taxon>
        <taxon>Solaneae</taxon>
        <taxon>Solanum</taxon>
    </lineage>
</organism>
<gene>
    <name evidence="1" type="ORF">RDI58_027059</name>
</gene>
<comment type="caution">
    <text evidence="1">The sequence shown here is derived from an EMBL/GenBank/DDBJ whole genome shotgun (WGS) entry which is preliminary data.</text>
</comment>
<dbReference type="Proteomes" id="UP001371456">
    <property type="component" value="Unassembled WGS sequence"/>
</dbReference>
<keyword evidence="2" id="KW-1185">Reference proteome</keyword>
<name>A0AAN8SUQ3_SOLBU</name>